<evidence type="ECO:0000256" key="3">
    <source>
        <dbReference type="ARBA" id="ARBA00022777"/>
    </source>
</evidence>
<evidence type="ECO:0000256" key="2">
    <source>
        <dbReference type="ARBA" id="ARBA00022741"/>
    </source>
</evidence>
<dbReference type="Pfam" id="PF00696">
    <property type="entry name" value="AA_kinase"/>
    <property type="match status" value="1"/>
</dbReference>
<keyword evidence="5" id="KW-0521">NADP</keyword>
<dbReference type="Pfam" id="PF22468">
    <property type="entry name" value="ACT_9"/>
    <property type="match status" value="2"/>
</dbReference>
<dbReference type="GO" id="GO:0009090">
    <property type="term" value="P:homoserine biosynthetic process"/>
    <property type="evidence" value="ECO:0007669"/>
    <property type="project" value="TreeGrafter"/>
</dbReference>
<dbReference type="GO" id="GO:0009089">
    <property type="term" value="P:lysine biosynthetic process via diaminopimelate"/>
    <property type="evidence" value="ECO:0007669"/>
    <property type="project" value="UniProtKB-UniPathway"/>
</dbReference>
<keyword evidence="3 7" id="KW-0418">Kinase</keyword>
<dbReference type="InterPro" id="IPR042199">
    <property type="entry name" value="AsparK_Bifunc_asparK/hSer_DH"/>
</dbReference>
<dbReference type="AlphaFoldDB" id="A0A7S4FS87"/>
<reference evidence="10" key="1">
    <citation type="submission" date="2021-01" db="EMBL/GenBank/DDBJ databases">
        <authorList>
            <person name="Corre E."/>
            <person name="Pelletier E."/>
            <person name="Niang G."/>
            <person name="Scheremetjew M."/>
            <person name="Finn R."/>
            <person name="Kale V."/>
            <person name="Holt S."/>
            <person name="Cochrane G."/>
            <person name="Meng A."/>
            <person name="Brown T."/>
            <person name="Cohen L."/>
        </authorList>
    </citation>
    <scope>NUCLEOTIDE SEQUENCE</scope>
    <source>
        <strain evidence="10">CCMP1594</strain>
    </source>
</reference>
<comment type="pathway">
    <text evidence="8">Amino-acid biosynthesis; L-lysine biosynthesis via DAP pathway; (S)-tetrahydrodipicolinate from L-aspartate: step 1/4.</text>
</comment>
<dbReference type="Gene3D" id="3.40.1160.10">
    <property type="entry name" value="Acetylglutamate kinase-like"/>
    <property type="match status" value="1"/>
</dbReference>
<dbReference type="UniPathway" id="UPA00050">
    <property type="reaction ID" value="UER00461"/>
</dbReference>
<dbReference type="GO" id="GO:0005524">
    <property type="term" value="F:ATP binding"/>
    <property type="evidence" value="ECO:0007669"/>
    <property type="project" value="UniProtKB-KW"/>
</dbReference>
<dbReference type="Gene3D" id="1.20.120.1320">
    <property type="entry name" value="Aspartokinase, catalytic domain"/>
    <property type="match status" value="1"/>
</dbReference>
<dbReference type="GO" id="GO:0004412">
    <property type="term" value="F:homoserine dehydrogenase activity"/>
    <property type="evidence" value="ECO:0007669"/>
    <property type="project" value="InterPro"/>
</dbReference>
<dbReference type="EMBL" id="HBJA01058969">
    <property type="protein sequence ID" value="CAE0809739.1"/>
    <property type="molecule type" value="Transcribed_RNA"/>
</dbReference>
<feature type="domain" description="ACT" evidence="9">
    <location>
        <begin position="363"/>
        <end position="441"/>
    </location>
</feature>
<evidence type="ECO:0000256" key="1">
    <source>
        <dbReference type="ARBA" id="ARBA00022679"/>
    </source>
</evidence>
<dbReference type="InterPro" id="IPR011147">
    <property type="entry name" value="Bifunc_Aspkin/hSer_DH"/>
</dbReference>
<dbReference type="InterPro" id="IPR005260">
    <property type="entry name" value="Asp_kin_monofn"/>
</dbReference>
<evidence type="ECO:0000256" key="7">
    <source>
        <dbReference type="RuleBase" id="RU003448"/>
    </source>
</evidence>
<dbReference type="SUPFAM" id="SSF55021">
    <property type="entry name" value="ACT-like"/>
    <property type="match status" value="2"/>
</dbReference>
<dbReference type="UniPathway" id="UPA00034">
    <property type="reaction ID" value="UER00015"/>
</dbReference>
<protein>
    <recommendedName>
        <fullName evidence="7">Aspartokinase</fullName>
        <ecNumber evidence="7">2.7.2.4</ecNumber>
    </recommendedName>
</protein>
<dbReference type="InterPro" id="IPR002912">
    <property type="entry name" value="ACT_dom"/>
</dbReference>
<dbReference type="EC" id="2.7.2.4" evidence="7"/>
<evidence type="ECO:0000256" key="4">
    <source>
        <dbReference type="ARBA" id="ARBA00022840"/>
    </source>
</evidence>
<dbReference type="GO" id="GO:0009088">
    <property type="term" value="P:threonine biosynthetic process"/>
    <property type="evidence" value="ECO:0007669"/>
    <property type="project" value="UniProtKB-UniPathway"/>
</dbReference>
<keyword evidence="1 7" id="KW-0808">Transferase</keyword>
<dbReference type="CDD" id="cd04921">
    <property type="entry name" value="ACT_AKi-HSDH-ThrA-like_1"/>
    <property type="match status" value="1"/>
</dbReference>
<dbReference type="GO" id="GO:0004072">
    <property type="term" value="F:aspartate kinase activity"/>
    <property type="evidence" value="ECO:0007669"/>
    <property type="project" value="UniProtKB-EC"/>
</dbReference>
<evidence type="ECO:0000259" key="9">
    <source>
        <dbReference type="PROSITE" id="PS51671"/>
    </source>
</evidence>
<keyword evidence="2" id="KW-0547">Nucleotide-binding</keyword>
<name>A0A7S4FS87_9EUGL</name>
<accession>A0A7S4FS87</accession>
<comment type="pathway">
    <text evidence="8">Amino-acid biosynthesis; L-methionine biosynthesis via de novo pathway; L-homoserine from L-aspartate: step 1/3.</text>
</comment>
<dbReference type="FunFam" id="3.30.2130.10:FF:000001">
    <property type="entry name" value="Bifunctional aspartokinase/homoserine dehydrogenase"/>
    <property type="match status" value="1"/>
</dbReference>
<comment type="pathway">
    <text evidence="8">Amino-acid biosynthesis; L-threonine biosynthesis; L-threonine from L-aspartate: step 1/5.</text>
</comment>
<dbReference type="InterPro" id="IPR001048">
    <property type="entry name" value="Asp/Glu/Uridylate_kinase"/>
</dbReference>
<evidence type="ECO:0000256" key="5">
    <source>
        <dbReference type="ARBA" id="ARBA00022857"/>
    </source>
</evidence>
<keyword evidence="8" id="KW-0028">Amino-acid biosynthesis</keyword>
<comment type="catalytic activity">
    <reaction evidence="6 7">
        <text>L-aspartate + ATP = 4-phospho-L-aspartate + ADP</text>
        <dbReference type="Rhea" id="RHEA:23776"/>
        <dbReference type="ChEBI" id="CHEBI:29991"/>
        <dbReference type="ChEBI" id="CHEBI:30616"/>
        <dbReference type="ChEBI" id="CHEBI:57535"/>
        <dbReference type="ChEBI" id="CHEBI:456216"/>
        <dbReference type="EC" id="2.7.2.4"/>
    </reaction>
</comment>
<dbReference type="PROSITE" id="PS51671">
    <property type="entry name" value="ACT"/>
    <property type="match status" value="1"/>
</dbReference>
<dbReference type="PIRSF" id="PIRSF000726">
    <property type="entry name" value="Asp_kin"/>
    <property type="match status" value="1"/>
</dbReference>
<dbReference type="InterPro" id="IPR001341">
    <property type="entry name" value="Asp_kinase"/>
</dbReference>
<organism evidence="10">
    <name type="scientific">Eutreptiella gymnastica</name>
    <dbReference type="NCBI Taxonomy" id="73025"/>
    <lineage>
        <taxon>Eukaryota</taxon>
        <taxon>Discoba</taxon>
        <taxon>Euglenozoa</taxon>
        <taxon>Euglenida</taxon>
        <taxon>Spirocuta</taxon>
        <taxon>Euglenophyceae</taxon>
        <taxon>Eutreptiales</taxon>
        <taxon>Eutreptiaceae</taxon>
        <taxon>Eutreptiella</taxon>
    </lineage>
</organism>
<evidence type="ECO:0000256" key="6">
    <source>
        <dbReference type="ARBA" id="ARBA00047872"/>
    </source>
</evidence>
<evidence type="ECO:0000256" key="8">
    <source>
        <dbReference type="RuleBase" id="RU004249"/>
    </source>
</evidence>
<gene>
    <name evidence="10" type="ORF">EGYM00163_LOCUS20873</name>
</gene>
<dbReference type="InterPro" id="IPR036393">
    <property type="entry name" value="AceGlu_kinase-like_sf"/>
</dbReference>
<keyword evidence="4" id="KW-0067">ATP-binding</keyword>
<dbReference type="NCBIfam" id="TIGR00657">
    <property type="entry name" value="asp_kinases"/>
    <property type="match status" value="1"/>
</dbReference>
<proteinExistence type="inferred from homology"/>
<comment type="similarity">
    <text evidence="7">Belongs to the aspartokinase family.</text>
</comment>
<dbReference type="SUPFAM" id="SSF53633">
    <property type="entry name" value="Carbamate kinase-like"/>
    <property type="match status" value="1"/>
</dbReference>
<dbReference type="Gene3D" id="3.30.2130.10">
    <property type="entry name" value="VC0802-like"/>
    <property type="match status" value="2"/>
</dbReference>
<dbReference type="InterPro" id="IPR054352">
    <property type="entry name" value="ACT_Aspartokinase"/>
</dbReference>
<evidence type="ECO:0000313" key="10">
    <source>
        <dbReference type="EMBL" id="CAE0809739.1"/>
    </source>
</evidence>
<dbReference type="UniPathway" id="UPA00051">
    <property type="reaction ID" value="UER00462"/>
</dbReference>
<sequence>MGKTTDNLINCMNAAVQRKEYLPTLAKIEEWHMTVIGELIPTSERERVTKNLQAYLEELKVILGGMSCLQEASDRSRARVVSFGERMSASIISEILKPEIPDTDWCDARHLIKTDDKYLSAEVDIQVTTGNVREFFKTHNKTLFITTGFIASTGEGVQETTTLGRGGSDYTASILGALLSSSLILIWTDVDGVFTADPRKVAAPLRIPSMSFQEAMELSFFGAKVIYAPTMGPAMACDIPMQIKSTFLPDGEGTVITKNVVLDSEWMVRGITSISEVCVVLLEGCGIVGVAGVSGRTFTALNRERINVIVISQASSEHSICFAVEPHAGAAAKQALEQEFEIEIQKKLIDGVTLMPEMCCVAVVGDGMVAKPGIFGRLASSLGKHMINITVVAQGSSERNISVLIPKSDEKKALNCIHDTFFSKKIITNYVFVVGTGRVGSALFPLLEEGAEKWEKKTFTEDCGGRNHQP</sequence>
<dbReference type="PANTHER" id="PTHR43070">
    <property type="match status" value="1"/>
</dbReference>
<dbReference type="InterPro" id="IPR045865">
    <property type="entry name" value="ACT-like_dom_sf"/>
</dbReference>
<dbReference type="PANTHER" id="PTHR43070:SF5">
    <property type="entry name" value="HOMOSERINE DEHYDROGENASE"/>
    <property type="match status" value="1"/>
</dbReference>